<comment type="caution">
    <text evidence="8">The sequence shown here is derived from an EMBL/GenBank/DDBJ whole genome shotgun (WGS) entry which is preliminary data.</text>
</comment>
<evidence type="ECO:0000256" key="2">
    <source>
        <dbReference type="ARBA" id="ARBA00022741"/>
    </source>
</evidence>
<evidence type="ECO:0000313" key="8">
    <source>
        <dbReference type="EMBL" id="OGZ19939.1"/>
    </source>
</evidence>
<evidence type="ECO:0000259" key="7">
    <source>
        <dbReference type="Pfam" id="PF08544"/>
    </source>
</evidence>
<accession>A0A1G2E2M6</accession>
<dbReference type="EMBL" id="MHLZ01000016">
    <property type="protein sequence ID" value="OGZ19939.1"/>
    <property type="molecule type" value="Genomic_DNA"/>
</dbReference>
<evidence type="ECO:0000313" key="9">
    <source>
        <dbReference type="Proteomes" id="UP000177360"/>
    </source>
</evidence>
<dbReference type="GO" id="GO:0005524">
    <property type="term" value="F:ATP binding"/>
    <property type="evidence" value="ECO:0007669"/>
    <property type="project" value="UniProtKB-KW"/>
</dbReference>
<dbReference type="Gene3D" id="3.30.230.120">
    <property type="match status" value="1"/>
</dbReference>
<evidence type="ECO:0000256" key="1">
    <source>
        <dbReference type="ARBA" id="ARBA00022679"/>
    </source>
</evidence>
<keyword evidence="4" id="KW-0067">ATP-binding</keyword>
<reference evidence="8 9" key="1">
    <citation type="journal article" date="2016" name="Nat. Commun.">
        <title>Thousands of microbial genomes shed light on interconnected biogeochemical processes in an aquifer system.</title>
        <authorList>
            <person name="Anantharaman K."/>
            <person name="Brown C.T."/>
            <person name="Hug L.A."/>
            <person name="Sharon I."/>
            <person name="Castelle C.J."/>
            <person name="Probst A.J."/>
            <person name="Thomas B.C."/>
            <person name="Singh A."/>
            <person name="Wilkins M.J."/>
            <person name="Karaoz U."/>
            <person name="Brodie E.L."/>
            <person name="Williams K.H."/>
            <person name="Hubbard S.S."/>
            <person name="Banfield J.F."/>
        </authorList>
    </citation>
    <scope>NUCLEOTIDE SEQUENCE [LARGE SCALE GENOMIC DNA]</scope>
</reference>
<dbReference type="AlphaFoldDB" id="A0A1G2E2M6"/>
<feature type="domain" description="GHMP kinase N-terminal" evidence="6">
    <location>
        <begin position="78"/>
        <end position="157"/>
    </location>
</feature>
<dbReference type="SUPFAM" id="SSF55060">
    <property type="entry name" value="GHMP Kinase, C-terminal domain"/>
    <property type="match status" value="1"/>
</dbReference>
<keyword evidence="2" id="KW-0547">Nucleotide-binding</keyword>
<dbReference type="InterPro" id="IPR001174">
    <property type="entry name" value="HddA/FKP"/>
</dbReference>
<dbReference type="InterPro" id="IPR020568">
    <property type="entry name" value="Ribosomal_Su5_D2-typ_SF"/>
</dbReference>
<dbReference type="InterPro" id="IPR052203">
    <property type="entry name" value="GHMP_Kinase-Related"/>
</dbReference>
<dbReference type="InterPro" id="IPR014606">
    <property type="entry name" value="Heptose_7-P_kinase"/>
</dbReference>
<evidence type="ECO:0000256" key="3">
    <source>
        <dbReference type="ARBA" id="ARBA00022777"/>
    </source>
</evidence>
<dbReference type="PRINTS" id="PR00960">
    <property type="entry name" value="LMBPPROTEIN"/>
</dbReference>
<keyword evidence="1" id="KW-0808">Transferase</keyword>
<feature type="domain" description="GHMP kinase C-terminal" evidence="7">
    <location>
        <begin position="234"/>
        <end position="306"/>
    </location>
</feature>
<dbReference type="InterPro" id="IPR006204">
    <property type="entry name" value="GHMP_kinase_N_dom"/>
</dbReference>
<keyword evidence="3 8" id="KW-0418">Kinase</keyword>
<evidence type="ECO:0000256" key="4">
    <source>
        <dbReference type="ARBA" id="ARBA00022840"/>
    </source>
</evidence>
<dbReference type="Pfam" id="PF08544">
    <property type="entry name" value="GHMP_kinases_C"/>
    <property type="match status" value="1"/>
</dbReference>
<dbReference type="Pfam" id="PF00288">
    <property type="entry name" value="GHMP_kinases_N"/>
    <property type="match status" value="1"/>
</dbReference>
<dbReference type="SUPFAM" id="SSF54211">
    <property type="entry name" value="Ribosomal protein S5 domain 2-like"/>
    <property type="match status" value="1"/>
</dbReference>
<proteinExistence type="inferred from homology"/>
<dbReference type="Proteomes" id="UP000177360">
    <property type="component" value="Unassembled WGS sequence"/>
</dbReference>
<evidence type="ECO:0000259" key="6">
    <source>
        <dbReference type="Pfam" id="PF00288"/>
    </source>
</evidence>
<dbReference type="GO" id="GO:0042352">
    <property type="term" value="P:GDP-L-fucose salvage"/>
    <property type="evidence" value="ECO:0007669"/>
    <property type="project" value="TreeGrafter"/>
</dbReference>
<gene>
    <name evidence="8" type="ORF">A2626_00690</name>
</gene>
<dbReference type="PANTHER" id="PTHR32463">
    <property type="entry name" value="L-FUCOSE KINASE"/>
    <property type="match status" value="1"/>
</dbReference>
<dbReference type="GO" id="GO:0050201">
    <property type="term" value="F:fucokinase activity"/>
    <property type="evidence" value="ECO:0007669"/>
    <property type="project" value="TreeGrafter"/>
</dbReference>
<dbReference type="PIRSF" id="PIRSF036406">
    <property type="entry name" value="Hept_kin"/>
    <property type="match status" value="1"/>
</dbReference>
<sequence>MIISRTPFRVSFFGGGTDYPVWYEKNGGAVLSATIDKYCYITTRFLPQFFNFKYRIRYTTREEVRDISEIAHPSVRECLKFLNINNGVEMIHTGDLPAQSGTGSSSAFTVGFLNSLYALSGRMATKRQLALDAIHVEQDLIRENVGSQDQTSAAFGGFNKIEFGGERKIFVQPITIGPEKINMLQSHLMLFFTGFSRTASDIAREQIKQTPSKEKELTIMKQMVDEAVNILNGNRISDFGRLLDESWKIKRGLTDRISNSQIDNIYDAGIRAGALGGKLCGAGGGGFILFFAPPENQSRIKEALNGFLSVPFHFESLGSQIIFHNVQDMSIA</sequence>
<protein>
    <submittedName>
        <fullName evidence="8">Kinase</fullName>
    </submittedName>
</protein>
<organism evidence="8 9">
    <name type="scientific">Candidatus Nealsonbacteria bacterium RIFCSPHIGHO2_01_FULL_38_55</name>
    <dbReference type="NCBI Taxonomy" id="1801664"/>
    <lineage>
        <taxon>Bacteria</taxon>
        <taxon>Candidatus Nealsoniibacteriota</taxon>
    </lineage>
</organism>
<dbReference type="PANTHER" id="PTHR32463:SF0">
    <property type="entry name" value="L-FUCOSE KINASE"/>
    <property type="match status" value="1"/>
</dbReference>
<dbReference type="InterPro" id="IPR013750">
    <property type="entry name" value="GHMP_kinase_C_dom"/>
</dbReference>
<comment type="similarity">
    <text evidence="5">Belongs to the GHMP kinase family.</text>
</comment>
<evidence type="ECO:0000256" key="5">
    <source>
        <dbReference type="ARBA" id="ARBA00038121"/>
    </source>
</evidence>
<dbReference type="InterPro" id="IPR036554">
    <property type="entry name" value="GHMP_kinase_C_sf"/>
</dbReference>
<name>A0A1G2E2M6_9BACT</name>